<evidence type="ECO:0000313" key="13">
    <source>
        <dbReference type="EMBL" id="SUX27463.1"/>
    </source>
</evidence>
<evidence type="ECO:0000256" key="8">
    <source>
        <dbReference type="ARBA" id="ARBA00022989"/>
    </source>
</evidence>
<evidence type="ECO:0000256" key="6">
    <source>
        <dbReference type="ARBA" id="ARBA00022692"/>
    </source>
</evidence>
<evidence type="ECO:0000256" key="4">
    <source>
        <dbReference type="ARBA" id="ARBA00022475"/>
    </source>
</evidence>
<dbReference type="InterPro" id="IPR051045">
    <property type="entry name" value="TonB-dependent_transducer"/>
</dbReference>
<dbReference type="GO" id="GO:0055085">
    <property type="term" value="P:transmembrane transport"/>
    <property type="evidence" value="ECO:0007669"/>
    <property type="project" value="InterPro"/>
</dbReference>
<dbReference type="PANTHER" id="PTHR33446">
    <property type="entry name" value="PROTEIN TONB-RELATED"/>
    <property type="match status" value="1"/>
</dbReference>
<evidence type="ECO:0000256" key="5">
    <source>
        <dbReference type="ARBA" id="ARBA00022519"/>
    </source>
</evidence>
<evidence type="ECO:0000256" key="3">
    <source>
        <dbReference type="ARBA" id="ARBA00022448"/>
    </source>
</evidence>
<dbReference type="GO" id="GO:0031992">
    <property type="term" value="F:energy transducer activity"/>
    <property type="evidence" value="ECO:0007669"/>
    <property type="project" value="TreeGrafter"/>
</dbReference>
<evidence type="ECO:0000256" key="2">
    <source>
        <dbReference type="ARBA" id="ARBA00006555"/>
    </source>
</evidence>
<comment type="similarity">
    <text evidence="2">Belongs to the TonB family.</text>
</comment>
<evidence type="ECO:0000256" key="7">
    <source>
        <dbReference type="ARBA" id="ARBA00022927"/>
    </source>
</evidence>
<evidence type="ECO:0000313" key="14">
    <source>
        <dbReference type="Proteomes" id="UP000254161"/>
    </source>
</evidence>
<evidence type="ECO:0000256" key="10">
    <source>
        <dbReference type="SAM" id="MobiDB-lite"/>
    </source>
</evidence>
<keyword evidence="3" id="KW-0813">Transport</keyword>
<gene>
    <name evidence="13" type="ORF">NCTC12264_01708</name>
</gene>
<accession>A0A381EKL8</accession>
<dbReference type="GO" id="GO:0015031">
    <property type="term" value="P:protein transport"/>
    <property type="evidence" value="ECO:0007669"/>
    <property type="project" value="UniProtKB-KW"/>
</dbReference>
<feature type="region of interest" description="Disordered" evidence="10">
    <location>
        <begin position="98"/>
        <end position="134"/>
    </location>
</feature>
<dbReference type="AlphaFoldDB" id="A0A381EKL8"/>
<dbReference type="PANTHER" id="PTHR33446:SF2">
    <property type="entry name" value="PROTEIN TONB"/>
    <property type="match status" value="1"/>
</dbReference>
<keyword evidence="7" id="KW-0653">Protein transport</keyword>
<name>A0A381EKL8_CAMUP</name>
<dbReference type="Gene3D" id="3.30.1150.10">
    <property type="match status" value="1"/>
</dbReference>
<dbReference type="Pfam" id="PF03544">
    <property type="entry name" value="TonB_C"/>
    <property type="match status" value="1"/>
</dbReference>
<evidence type="ECO:0000256" key="9">
    <source>
        <dbReference type="ARBA" id="ARBA00023136"/>
    </source>
</evidence>
<feature type="transmembrane region" description="Helical" evidence="11">
    <location>
        <begin position="6"/>
        <end position="29"/>
    </location>
</feature>
<dbReference type="SUPFAM" id="SSF74653">
    <property type="entry name" value="TolA/TonB C-terminal domain"/>
    <property type="match status" value="1"/>
</dbReference>
<proteinExistence type="inferred from homology"/>
<evidence type="ECO:0000256" key="1">
    <source>
        <dbReference type="ARBA" id="ARBA00004383"/>
    </source>
</evidence>
<dbReference type="InterPro" id="IPR037682">
    <property type="entry name" value="TonB_C"/>
</dbReference>
<reference evidence="13 14" key="1">
    <citation type="submission" date="2018-06" db="EMBL/GenBank/DDBJ databases">
        <authorList>
            <consortium name="Pathogen Informatics"/>
            <person name="Doyle S."/>
        </authorList>
    </citation>
    <scope>NUCLEOTIDE SEQUENCE [LARGE SCALE GENOMIC DNA]</scope>
    <source>
        <strain evidence="13 14">NCTC12264</strain>
    </source>
</reference>
<protein>
    <submittedName>
        <fullName evidence="13">Ferric siderophore transport system, periplasmic binding protein TonB</fullName>
    </submittedName>
</protein>
<dbReference type="PROSITE" id="PS52015">
    <property type="entry name" value="TONB_CTD"/>
    <property type="match status" value="1"/>
</dbReference>
<feature type="compositionally biased region" description="Polar residues" evidence="10">
    <location>
        <begin position="122"/>
        <end position="134"/>
    </location>
</feature>
<sequence length="251" mass="28478">MKSSVIFGFVLSLILHALVLMFFLFSFYTQEKSSGVDFKQGLEFTSIMMVSELPIGELKEVSIDQKKSNSQDKNKKQDERINLDSQDKNAVLKVQKKIKKQDKNQAQKEIANASENSKFKNESLSAPLQSNEDKTQTIVSGNAKEQVKSYQALLMAHLTKFKKYPQEAIMQKQEGVVRIRVSIDESGNVLSKELKKSCPYAALNDEVLSLFKRASPLPKPPKEMLKNGNKISFVMPIDYNIKDYLGKKINF</sequence>
<keyword evidence="6 11" id="KW-0812">Transmembrane</keyword>
<keyword evidence="8 11" id="KW-1133">Transmembrane helix</keyword>
<dbReference type="RefSeq" id="WP_115630992.1">
    <property type="nucleotide sequence ID" value="NZ_UFUZ01000001.1"/>
</dbReference>
<evidence type="ECO:0000256" key="11">
    <source>
        <dbReference type="SAM" id="Phobius"/>
    </source>
</evidence>
<keyword evidence="5" id="KW-0997">Cell inner membrane</keyword>
<dbReference type="Proteomes" id="UP000254161">
    <property type="component" value="Unassembled WGS sequence"/>
</dbReference>
<feature type="domain" description="TonB C-terminal" evidence="12">
    <location>
        <begin position="149"/>
        <end position="248"/>
    </location>
</feature>
<organism evidence="13 14">
    <name type="scientific">Campylobacter upsaliensis</name>
    <dbReference type="NCBI Taxonomy" id="28080"/>
    <lineage>
        <taxon>Bacteria</taxon>
        <taxon>Pseudomonadati</taxon>
        <taxon>Campylobacterota</taxon>
        <taxon>Epsilonproteobacteria</taxon>
        <taxon>Campylobacterales</taxon>
        <taxon>Campylobacteraceae</taxon>
        <taxon>Campylobacter</taxon>
    </lineage>
</organism>
<evidence type="ECO:0000259" key="12">
    <source>
        <dbReference type="PROSITE" id="PS52015"/>
    </source>
</evidence>
<dbReference type="InterPro" id="IPR006260">
    <property type="entry name" value="TonB/TolA_C"/>
</dbReference>
<keyword evidence="4" id="KW-1003">Cell membrane</keyword>
<dbReference type="EMBL" id="UFUZ01000001">
    <property type="protein sequence ID" value="SUX27463.1"/>
    <property type="molecule type" value="Genomic_DNA"/>
</dbReference>
<comment type="subcellular location">
    <subcellularLocation>
        <location evidence="1">Cell inner membrane</location>
        <topology evidence="1">Single-pass membrane protein</topology>
        <orientation evidence="1">Periplasmic side</orientation>
    </subcellularLocation>
</comment>
<dbReference type="NCBIfam" id="TIGR01352">
    <property type="entry name" value="tonB_Cterm"/>
    <property type="match status" value="1"/>
</dbReference>
<dbReference type="GO" id="GO:0098797">
    <property type="term" value="C:plasma membrane protein complex"/>
    <property type="evidence" value="ECO:0007669"/>
    <property type="project" value="TreeGrafter"/>
</dbReference>
<keyword evidence="9 11" id="KW-0472">Membrane</keyword>